<evidence type="ECO:0000259" key="2">
    <source>
        <dbReference type="Pfam" id="PF13439"/>
    </source>
</evidence>
<keyword evidence="4" id="KW-1185">Reference proteome</keyword>
<reference evidence="4" key="1">
    <citation type="submission" date="2017-06" db="EMBL/GenBank/DDBJ databases">
        <authorList>
            <person name="Varghese N."/>
            <person name="Submissions S."/>
        </authorList>
    </citation>
    <scope>NUCLEOTIDE SEQUENCE [LARGE SCALE GENOMIC DNA]</scope>
    <source>
        <strain evidence="4">DSM 137</strain>
    </source>
</reference>
<dbReference type="InterPro" id="IPR028098">
    <property type="entry name" value="Glyco_trans_4-like_N"/>
</dbReference>
<dbReference type="Proteomes" id="UP000198418">
    <property type="component" value="Unassembled WGS sequence"/>
</dbReference>
<dbReference type="Gene3D" id="3.40.50.2000">
    <property type="entry name" value="Glycogen Phosphorylase B"/>
    <property type="match status" value="2"/>
</dbReference>
<dbReference type="PANTHER" id="PTHR46401:SF2">
    <property type="entry name" value="GLYCOSYLTRANSFERASE WBBK-RELATED"/>
    <property type="match status" value="1"/>
</dbReference>
<dbReference type="GO" id="GO:0016757">
    <property type="term" value="F:glycosyltransferase activity"/>
    <property type="evidence" value="ECO:0007669"/>
    <property type="project" value="TreeGrafter"/>
</dbReference>
<dbReference type="GO" id="GO:0009103">
    <property type="term" value="P:lipopolysaccharide biosynthetic process"/>
    <property type="evidence" value="ECO:0007669"/>
    <property type="project" value="TreeGrafter"/>
</dbReference>
<dbReference type="PANTHER" id="PTHR46401">
    <property type="entry name" value="GLYCOSYLTRANSFERASE WBBK-RELATED"/>
    <property type="match status" value="1"/>
</dbReference>
<evidence type="ECO:0000256" key="1">
    <source>
        <dbReference type="ARBA" id="ARBA00022679"/>
    </source>
</evidence>
<proteinExistence type="predicted"/>
<dbReference type="SUPFAM" id="SSF53756">
    <property type="entry name" value="UDP-Glycosyltransferase/glycogen phosphorylase"/>
    <property type="match status" value="1"/>
</dbReference>
<dbReference type="RefSeq" id="WP_088520677.1">
    <property type="nucleotide sequence ID" value="NZ_FYDG01000004.1"/>
</dbReference>
<evidence type="ECO:0000313" key="3">
    <source>
        <dbReference type="EMBL" id="SNB71852.1"/>
    </source>
</evidence>
<organism evidence="3 4">
    <name type="scientific">Rhodoblastus acidophilus</name>
    <name type="common">Rhodopseudomonas acidophila</name>
    <dbReference type="NCBI Taxonomy" id="1074"/>
    <lineage>
        <taxon>Bacteria</taxon>
        <taxon>Pseudomonadati</taxon>
        <taxon>Pseudomonadota</taxon>
        <taxon>Alphaproteobacteria</taxon>
        <taxon>Hyphomicrobiales</taxon>
        <taxon>Rhodoblastaceae</taxon>
        <taxon>Rhodoblastus</taxon>
    </lineage>
</organism>
<dbReference type="Pfam" id="PF13692">
    <property type="entry name" value="Glyco_trans_1_4"/>
    <property type="match status" value="1"/>
</dbReference>
<sequence>MRRVVFAIPGDLATATGGYAYARRLIHEWAGLGLEVAHLPLPGGFPAPDAGEIATAVAAMNAAAAPEDLLLIDGLACGALPESALAQLRAPFVALHHHPLCCESGLAPQQAKRLFSCERAALARARAVIATSAHSAGVLRRDFGVAHENLTVAEPGTDPAPRATPAPGAPLLLAVGALTPRKGFDLLVEALAGLRALDWRLEIVGSTQRDPAAAALEARIARHGLQGRIALRGEIGAANLAAAYARSALFVSAARYEGYGMALAEALARGLPLVASRGGAAQDTVPDAAALKVAPGDGAALQGALGCALTDSALRKRLAAASWEAGQRLPRWRDTAMTVAAALGRL</sequence>
<name>A0A212RHZ6_RHOAC</name>
<gene>
    <name evidence="3" type="ORF">SAMN06265338_104231</name>
</gene>
<dbReference type="Pfam" id="PF13439">
    <property type="entry name" value="Glyco_transf_4"/>
    <property type="match status" value="1"/>
</dbReference>
<evidence type="ECO:0000313" key="4">
    <source>
        <dbReference type="Proteomes" id="UP000198418"/>
    </source>
</evidence>
<feature type="domain" description="Glycosyltransferase subfamily 4-like N-terminal" evidence="2">
    <location>
        <begin position="84"/>
        <end position="159"/>
    </location>
</feature>
<dbReference type="AlphaFoldDB" id="A0A212RHZ6"/>
<accession>A0A212RHZ6</accession>
<dbReference type="CDD" id="cd03801">
    <property type="entry name" value="GT4_PimA-like"/>
    <property type="match status" value="1"/>
</dbReference>
<dbReference type="OrthoDB" id="9781738at2"/>
<keyword evidence="1 3" id="KW-0808">Transferase</keyword>
<protein>
    <submittedName>
        <fullName evidence="3">Glycosyltransferase involved in cell wall bisynthesis</fullName>
    </submittedName>
</protein>
<dbReference type="EMBL" id="FYDG01000004">
    <property type="protein sequence ID" value="SNB71852.1"/>
    <property type="molecule type" value="Genomic_DNA"/>
</dbReference>